<dbReference type="RefSeq" id="WP_301168701.1">
    <property type="nucleotide sequence ID" value="NZ_JAUHTR010000031.1"/>
</dbReference>
<organism evidence="1 2">
    <name type="scientific">Fictibacillus fluitans</name>
    <dbReference type="NCBI Taxonomy" id="3058422"/>
    <lineage>
        <taxon>Bacteria</taxon>
        <taxon>Bacillati</taxon>
        <taxon>Bacillota</taxon>
        <taxon>Bacilli</taxon>
        <taxon>Bacillales</taxon>
        <taxon>Fictibacillaceae</taxon>
        <taxon>Fictibacillus</taxon>
    </lineage>
</organism>
<dbReference type="Proteomes" id="UP001172721">
    <property type="component" value="Unassembled WGS sequence"/>
</dbReference>
<name>A0ABT8I4T3_9BACL</name>
<accession>A0ABT8I4T3</accession>
<protein>
    <submittedName>
        <fullName evidence="1">Uncharacterized protein</fullName>
    </submittedName>
</protein>
<dbReference type="EMBL" id="JAUHTR010000031">
    <property type="protein sequence ID" value="MDN4527720.1"/>
    <property type="molecule type" value="Genomic_DNA"/>
</dbReference>
<gene>
    <name evidence="1" type="ORF">QYB97_24970</name>
</gene>
<keyword evidence="2" id="KW-1185">Reference proteome</keyword>
<evidence type="ECO:0000313" key="2">
    <source>
        <dbReference type="Proteomes" id="UP001172721"/>
    </source>
</evidence>
<sequence length="105" mass="12091">MNNETYLDFCFIRTFGGSEESLLSKVDKTLKHLFNHQLLHWYLEEKKKNGLEIVIAEVRGMSEWASEDEVLNHLEKTGCSSFWEYLQGCKFNVYPAMKGCGSCGT</sequence>
<reference evidence="1" key="1">
    <citation type="submission" date="2023-07" db="EMBL/GenBank/DDBJ databases">
        <title>Fictibacillus sp. isolated from freshwater pond.</title>
        <authorList>
            <person name="Kirdat K."/>
            <person name="Bhat A."/>
            <person name="Mourya A."/>
            <person name="Yadav A."/>
        </authorList>
    </citation>
    <scope>NUCLEOTIDE SEQUENCE</scope>
    <source>
        <strain evidence="1">NE201</strain>
    </source>
</reference>
<comment type="caution">
    <text evidence="1">The sequence shown here is derived from an EMBL/GenBank/DDBJ whole genome shotgun (WGS) entry which is preliminary data.</text>
</comment>
<proteinExistence type="predicted"/>
<evidence type="ECO:0000313" key="1">
    <source>
        <dbReference type="EMBL" id="MDN4527720.1"/>
    </source>
</evidence>